<organism evidence="2 3">
    <name type="scientific">Steinernema carpocapsae</name>
    <name type="common">Entomopathogenic nematode</name>
    <dbReference type="NCBI Taxonomy" id="34508"/>
    <lineage>
        <taxon>Eukaryota</taxon>
        <taxon>Metazoa</taxon>
        <taxon>Ecdysozoa</taxon>
        <taxon>Nematoda</taxon>
        <taxon>Chromadorea</taxon>
        <taxon>Rhabditida</taxon>
        <taxon>Tylenchina</taxon>
        <taxon>Panagrolaimomorpha</taxon>
        <taxon>Strongyloidoidea</taxon>
        <taxon>Steinernematidae</taxon>
        <taxon>Steinernema</taxon>
    </lineage>
</organism>
<dbReference type="Proteomes" id="UP000298663">
    <property type="component" value="Unassembled WGS sequence"/>
</dbReference>
<reference evidence="2 3" key="1">
    <citation type="journal article" date="2015" name="Genome Biol.">
        <title>Comparative genomics of Steinernema reveals deeply conserved gene regulatory networks.</title>
        <authorList>
            <person name="Dillman A.R."/>
            <person name="Macchietto M."/>
            <person name="Porter C.F."/>
            <person name="Rogers A."/>
            <person name="Williams B."/>
            <person name="Antoshechkin I."/>
            <person name="Lee M.M."/>
            <person name="Goodwin Z."/>
            <person name="Lu X."/>
            <person name="Lewis E.E."/>
            <person name="Goodrich-Blair H."/>
            <person name="Stock S.P."/>
            <person name="Adams B.J."/>
            <person name="Sternberg P.W."/>
            <person name="Mortazavi A."/>
        </authorList>
    </citation>
    <scope>NUCLEOTIDE SEQUENCE [LARGE SCALE GENOMIC DNA]</scope>
    <source>
        <strain evidence="2 3">ALL</strain>
    </source>
</reference>
<proteinExistence type="predicted"/>
<accession>A0A4U5MQI3</accession>
<keyword evidence="1" id="KW-0732">Signal</keyword>
<evidence type="ECO:0000256" key="1">
    <source>
        <dbReference type="SAM" id="SignalP"/>
    </source>
</evidence>
<dbReference type="OrthoDB" id="10562220at2759"/>
<feature type="signal peptide" evidence="1">
    <location>
        <begin position="1"/>
        <end position="18"/>
    </location>
</feature>
<evidence type="ECO:0000313" key="3">
    <source>
        <dbReference type="Proteomes" id="UP000298663"/>
    </source>
</evidence>
<reference evidence="2 3" key="2">
    <citation type="journal article" date="2019" name="G3 (Bethesda)">
        <title>Hybrid Assembly of the Genome of the Entomopathogenic Nematode Steinernema carpocapsae Identifies the X-Chromosome.</title>
        <authorList>
            <person name="Serra L."/>
            <person name="Macchietto M."/>
            <person name="Macias-Munoz A."/>
            <person name="McGill C.J."/>
            <person name="Rodriguez I.M."/>
            <person name="Rodriguez B."/>
            <person name="Murad R."/>
            <person name="Mortazavi A."/>
        </authorList>
    </citation>
    <scope>NUCLEOTIDE SEQUENCE [LARGE SCALE GENOMIC DNA]</scope>
    <source>
        <strain evidence="2 3">ALL</strain>
    </source>
</reference>
<keyword evidence="3" id="KW-1185">Reference proteome</keyword>
<gene>
    <name evidence="2" type="ORF">L596_019373</name>
</gene>
<protein>
    <submittedName>
        <fullName evidence="2">Uncharacterized protein</fullName>
    </submittedName>
</protein>
<dbReference type="AlphaFoldDB" id="A0A4U5MQI3"/>
<feature type="chain" id="PRO_5020689649" evidence="1">
    <location>
        <begin position="19"/>
        <end position="81"/>
    </location>
</feature>
<evidence type="ECO:0000313" key="2">
    <source>
        <dbReference type="EMBL" id="TKR71838.1"/>
    </source>
</evidence>
<name>A0A4U5MQI3_STECR</name>
<sequence length="81" mass="9536">MVKFNVCVFLCLFLVANATLHLRGFSLMNLGRDRLGEERVPWAYPQMDSDDEAYHEKRARLLPIPLRQPYKLFSPTKHRAF</sequence>
<dbReference type="EMBL" id="AZBU02000006">
    <property type="protein sequence ID" value="TKR71838.1"/>
    <property type="molecule type" value="Genomic_DNA"/>
</dbReference>
<comment type="caution">
    <text evidence="2">The sequence shown here is derived from an EMBL/GenBank/DDBJ whole genome shotgun (WGS) entry which is preliminary data.</text>
</comment>